<organism evidence="1 2">
    <name type="scientific">Mucilaginibacter gossypii</name>
    <dbReference type="NCBI Taxonomy" id="551996"/>
    <lineage>
        <taxon>Bacteria</taxon>
        <taxon>Pseudomonadati</taxon>
        <taxon>Bacteroidota</taxon>
        <taxon>Sphingobacteriia</taxon>
        <taxon>Sphingobacteriales</taxon>
        <taxon>Sphingobacteriaceae</taxon>
        <taxon>Mucilaginibacter</taxon>
    </lineage>
</organism>
<sequence length="76" mass="8605">MRGYVNIPGSVDCNCCKVCGARPIIVLIKDIGYVVKCPVDDSHYRTDAGLIDINDWNLHNINCINHEDEKLIFSFH</sequence>
<proteinExistence type="predicted"/>
<accession>A0A1G8E441</accession>
<dbReference type="AlphaFoldDB" id="A0A1G8E441"/>
<gene>
    <name evidence="1" type="ORF">SAMN05192573_111108</name>
</gene>
<keyword evidence="2" id="KW-1185">Reference proteome</keyword>
<protein>
    <submittedName>
        <fullName evidence="1">Uncharacterized protein</fullName>
    </submittedName>
</protein>
<dbReference type="Proteomes" id="UP000199705">
    <property type="component" value="Unassembled WGS sequence"/>
</dbReference>
<evidence type="ECO:0000313" key="2">
    <source>
        <dbReference type="Proteomes" id="UP000199705"/>
    </source>
</evidence>
<name>A0A1G8E441_9SPHI</name>
<dbReference type="EMBL" id="FNCG01000011">
    <property type="protein sequence ID" value="SDH64667.1"/>
    <property type="molecule type" value="Genomic_DNA"/>
</dbReference>
<reference evidence="2" key="1">
    <citation type="submission" date="2016-10" db="EMBL/GenBank/DDBJ databases">
        <authorList>
            <person name="Varghese N."/>
            <person name="Submissions S."/>
        </authorList>
    </citation>
    <scope>NUCLEOTIDE SEQUENCE [LARGE SCALE GENOMIC DNA]</scope>
    <source>
        <strain evidence="2">Gh-67</strain>
    </source>
</reference>
<evidence type="ECO:0000313" key="1">
    <source>
        <dbReference type="EMBL" id="SDH64667.1"/>
    </source>
</evidence>